<keyword evidence="3" id="KW-1185">Reference proteome</keyword>
<evidence type="ECO:0000313" key="2">
    <source>
        <dbReference type="EMBL" id="SFR53600.1"/>
    </source>
</evidence>
<protein>
    <submittedName>
        <fullName evidence="2">Uncharacterized protein</fullName>
    </submittedName>
</protein>
<gene>
    <name evidence="2" type="ORF">SAMN04490243_2724</name>
</gene>
<dbReference type="AlphaFoldDB" id="A0A1I6HH18"/>
<evidence type="ECO:0000313" key="3">
    <source>
        <dbReference type="Proteomes" id="UP000199534"/>
    </source>
</evidence>
<proteinExistence type="predicted"/>
<dbReference type="OrthoDB" id="9830548at2"/>
<evidence type="ECO:0000256" key="1">
    <source>
        <dbReference type="SAM" id="Phobius"/>
    </source>
</evidence>
<feature type="transmembrane region" description="Helical" evidence="1">
    <location>
        <begin position="22"/>
        <end position="44"/>
    </location>
</feature>
<dbReference type="Proteomes" id="UP000199534">
    <property type="component" value="Unassembled WGS sequence"/>
</dbReference>
<keyword evidence="1" id="KW-0812">Transmembrane</keyword>
<keyword evidence="1" id="KW-1133">Transmembrane helix</keyword>
<dbReference type="EMBL" id="FOYQ01000002">
    <property type="protein sequence ID" value="SFR53600.1"/>
    <property type="molecule type" value="Genomic_DNA"/>
</dbReference>
<sequence>MRTTLFRLLNKDGNSVNSARKYFGYALGELILVIAGILIALQIYDWNDRKKELQSAIRYHERLIEDLDLVIIVLEDNQILSDSVYKSLVLTIEALDSRELTPEKNAALKYALSSYYKYNQLTIRLHAYDELKSTGGLNLIRNEKVRKQLSYYTSFLEGVAEVYRIFGESIVQMGPTMDKYFRTSLDPTATAIGNFDFAAMASNDEFSNHLSRIALAWNNRRAFNGRILENTKSLKTLVEEALADLRNQS</sequence>
<keyword evidence="1" id="KW-0472">Membrane</keyword>
<reference evidence="2 3" key="1">
    <citation type="submission" date="2016-10" db="EMBL/GenBank/DDBJ databases">
        <authorList>
            <person name="de Groot N.N."/>
        </authorList>
    </citation>
    <scope>NUCLEOTIDE SEQUENCE [LARGE SCALE GENOMIC DNA]</scope>
    <source>
        <strain evidence="2 3">DSM 21019</strain>
    </source>
</reference>
<organism evidence="2 3">
    <name type="scientific">Robiginitalea myxolifaciens</name>
    <dbReference type="NCBI Taxonomy" id="400055"/>
    <lineage>
        <taxon>Bacteria</taxon>
        <taxon>Pseudomonadati</taxon>
        <taxon>Bacteroidota</taxon>
        <taxon>Flavobacteriia</taxon>
        <taxon>Flavobacteriales</taxon>
        <taxon>Flavobacteriaceae</taxon>
        <taxon>Robiginitalea</taxon>
    </lineage>
</organism>
<dbReference type="STRING" id="400055.SAMN04490243_2724"/>
<name>A0A1I6HH18_9FLAO</name>
<dbReference type="RefSeq" id="WP_092983142.1">
    <property type="nucleotide sequence ID" value="NZ_FOYQ01000002.1"/>
</dbReference>
<accession>A0A1I6HH18</accession>